<evidence type="ECO:0000313" key="8">
    <source>
        <dbReference type="Proteomes" id="UP000604898"/>
    </source>
</evidence>
<feature type="transmembrane region" description="Helical" evidence="6">
    <location>
        <begin position="6"/>
        <end position="28"/>
    </location>
</feature>
<evidence type="ECO:0000256" key="6">
    <source>
        <dbReference type="SAM" id="Phobius"/>
    </source>
</evidence>
<evidence type="ECO:0000256" key="1">
    <source>
        <dbReference type="ARBA" id="ARBA00004651"/>
    </source>
</evidence>
<dbReference type="RefSeq" id="WP_202722589.1">
    <property type="nucleotide sequence ID" value="NZ_BPEX01000035.1"/>
</dbReference>
<proteinExistence type="predicted"/>
<dbReference type="PANTHER" id="PTHR30086">
    <property type="entry name" value="ARGININE EXPORTER PROTEIN ARGO"/>
    <property type="match status" value="1"/>
</dbReference>
<evidence type="ECO:0000313" key="7">
    <source>
        <dbReference type="EMBL" id="MBL4914336.1"/>
    </source>
</evidence>
<dbReference type="Pfam" id="PF01810">
    <property type="entry name" value="LysE"/>
    <property type="match status" value="1"/>
</dbReference>
<gene>
    <name evidence="7" type="ORF">JMA39_14600</name>
</gene>
<evidence type="ECO:0000256" key="2">
    <source>
        <dbReference type="ARBA" id="ARBA00022475"/>
    </source>
</evidence>
<dbReference type="PANTHER" id="PTHR30086:SF16">
    <property type="entry name" value="AMINO ACID EFFLUX PERMEASE RHTB FAMILY"/>
    <property type="match status" value="1"/>
</dbReference>
<protein>
    <submittedName>
        <fullName evidence="7">LysE family translocator</fullName>
    </submittedName>
</protein>
<feature type="transmembrane region" description="Helical" evidence="6">
    <location>
        <begin position="112"/>
        <end position="132"/>
    </location>
</feature>
<evidence type="ECO:0000256" key="4">
    <source>
        <dbReference type="ARBA" id="ARBA00022989"/>
    </source>
</evidence>
<name>A0ABS1T0N2_9GAMM</name>
<keyword evidence="2" id="KW-1003">Cell membrane</keyword>
<keyword evidence="4 6" id="KW-1133">Transmembrane helix</keyword>
<evidence type="ECO:0000256" key="3">
    <source>
        <dbReference type="ARBA" id="ARBA00022692"/>
    </source>
</evidence>
<feature type="transmembrane region" description="Helical" evidence="6">
    <location>
        <begin position="70"/>
        <end position="91"/>
    </location>
</feature>
<dbReference type="EMBL" id="JAESVD010000008">
    <property type="protein sequence ID" value="MBL4914336.1"/>
    <property type="molecule type" value="Genomic_DNA"/>
</dbReference>
<comment type="caution">
    <text evidence="7">The sequence shown here is derived from an EMBL/GenBank/DDBJ whole genome shotgun (WGS) entry which is preliminary data.</text>
</comment>
<feature type="transmembrane region" description="Helical" evidence="6">
    <location>
        <begin position="40"/>
        <end position="64"/>
    </location>
</feature>
<comment type="subcellular location">
    <subcellularLocation>
        <location evidence="1">Cell membrane</location>
        <topology evidence="1">Multi-pass membrane protein</topology>
    </subcellularLocation>
</comment>
<feature type="transmembrane region" description="Helical" evidence="6">
    <location>
        <begin position="144"/>
        <end position="169"/>
    </location>
</feature>
<reference evidence="7 8" key="1">
    <citation type="submission" date="2021-01" db="EMBL/GenBank/DDBJ databases">
        <title>Genome sequence of Shewanella schlegeliana JCM 11561.</title>
        <authorList>
            <person name="Zhang H."/>
            <person name="Li C."/>
        </authorList>
    </citation>
    <scope>NUCLEOTIDE SEQUENCE [LARGE SCALE GENOMIC DNA]</scope>
    <source>
        <strain evidence="7 8">JCM 11561</strain>
    </source>
</reference>
<sequence>MSISIFMALFMVSLLGAMSPGQSVIMVARNTLAGGRAQGIVTACAHSIGVGIYAGLSLAGLALVLKNSPLFYNTITYLGAAYLAWLGICSIRSKGGITDKLSSGKPMSLYQAARSGFVISILNPKIIIFYLALFSQLVESADNLVNRIIIVATPTILDAAWYTFIACILSKPATLVRLRLHAQTIDKVSGAVLLLLAGRILVS</sequence>
<keyword evidence="8" id="KW-1185">Reference proteome</keyword>
<accession>A0ABS1T0N2</accession>
<keyword evidence="3 6" id="KW-0812">Transmembrane</keyword>
<dbReference type="Proteomes" id="UP000604898">
    <property type="component" value="Unassembled WGS sequence"/>
</dbReference>
<evidence type="ECO:0000256" key="5">
    <source>
        <dbReference type="ARBA" id="ARBA00023136"/>
    </source>
</evidence>
<organism evidence="7 8">
    <name type="scientific">Shewanella schlegeliana</name>
    <dbReference type="NCBI Taxonomy" id="190308"/>
    <lineage>
        <taxon>Bacteria</taxon>
        <taxon>Pseudomonadati</taxon>
        <taxon>Pseudomonadota</taxon>
        <taxon>Gammaproteobacteria</taxon>
        <taxon>Alteromonadales</taxon>
        <taxon>Shewanellaceae</taxon>
        <taxon>Shewanella</taxon>
    </lineage>
</organism>
<keyword evidence="5 6" id="KW-0472">Membrane</keyword>
<dbReference type="InterPro" id="IPR001123">
    <property type="entry name" value="LeuE-type"/>
</dbReference>